<keyword evidence="6 8" id="KW-0472">Membrane</keyword>
<keyword evidence="12" id="KW-1185">Reference proteome</keyword>
<dbReference type="InterPro" id="IPR012910">
    <property type="entry name" value="Plug_dom"/>
</dbReference>
<comment type="subcellular location">
    <subcellularLocation>
        <location evidence="1">Cell outer membrane</location>
        <topology evidence="1">Multi-pass membrane protein</topology>
    </subcellularLocation>
</comment>
<keyword evidence="7" id="KW-0998">Cell outer membrane</keyword>
<proteinExistence type="inferred from homology"/>
<evidence type="ECO:0000256" key="4">
    <source>
        <dbReference type="ARBA" id="ARBA00022692"/>
    </source>
</evidence>
<dbReference type="Gene3D" id="2.60.40.1120">
    <property type="entry name" value="Carboxypeptidase-like, regulatory domain"/>
    <property type="match status" value="1"/>
</dbReference>
<evidence type="ECO:0000259" key="10">
    <source>
        <dbReference type="Pfam" id="PF07715"/>
    </source>
</evidence>
<evidence type="ECO:0000256" key="7">
    <source>
        <dbReference type="ARBA" id="ARBA00023237"/>
    </source>
</evidence>
<evidence type="ECO:0000256" key="3">
    <source>
        <dbReference type="ARBA" id="ARBA00022452"/>
    </source>
</evidence>
<keyword evidence="2" id="KW-0813">Transport</keyword>
<sequence>MITNCYDLLAMKSLFGFFLPTLLIILCSHTVNAQVNTEIFGVVTDPSGEPIIGASVYLEGTDKGSQTDFDGKYTITGISPGSYNLIASYLGYETQTKYNILVRSVGTPDFNFVLVESAQQLDEVVVSNANVISRPKETPLSTQSLSAVEIATYPGSNNDVVQVAQTLPGVSPSIGGFRNDLIIRGGAPNETVYYLDGMEIPNINHFATQGSAGGPVGLINVSFIDNVTLSTSAFGAQYDNPLSGVLQFSQRTGNSRDFTGNFRVSASEAALTLEGPLLRKGKEESATTYLVSVRRSYLQFLFEVIGLPFRPNYWDYQYKVNHTLDAYNDISLIGVGSIDDFSVEAPEEFDPEQQAALEQAPFIAQRTNAIGITWKNRFKNGNGFMETTLSNNTLINDFTRYEDPENEVGIVFRNDARESETKLRYAMTNFFDGWKLSSGFNFQYSDYENTTIDQNRQLAFDTQIDFFKYGLFSNITKSFIDNKLDLSFGFRLDDDTFTTEDNLLSTFSPRFSLSYEFQKDWRINASVGRYFKLPPYTILGFRDNAGGLLNENSQYTRSDHFVLGLQHYFGPSSTISLEGFYKRYADYPVSVADQVSLANKGADFEILGSEEIETVGRGRSYGAELQFQQKLTNNFYGILAYTWFFSEFTGFDTEEFLPSVWDSRHLISFTGGYKFNRNWEFSARYRFAGPTPFVPTDLEATLDSYPEVILDYTRLGEENLDIFSQLDIRIDKKWNFEKLALNIFFEAQNILAQNIPQPTEYGLNRDTNGNIVNPRSLVPITAENNQVIPSIGIVLDF</sequence>
<dbReference type="STRING" id="400055.SAMN04490243_0889"/>
<dbReference type="EMBL" id="FOYQ01000001">
    <property type="protein sequence ID" value="SFR34803.1"/>
    <property type="molecule type" value="Genomic_DNA"/>
</dbReference>
<dbReference type="GO" id="GO:0044718">
    <property type="term" value="P:siderophore transmembrane transport"/>
    <property type="evidence" value="ECO:0007669"/>
    <property type="project" value="TreeGrafter"/>
</dbReference>
<dbReference type="InterPro" id="IPR036942">
    <property type="entry name" value="Beta-barrel_TonB_sf"/>
</dbReference>
<organism evidence="11 12">
    <name type="scientific">Robiginitalea myxolifaciens</name>
    <dbReference type="NCBI Taxonomy" id="400055"/>
    <lineage>
        <taxon>Bacteria</taxon>
        <taxon>Pseudomonadati</taxon>
        <taxon>Bacteroidota</taxon>
        <taxon>Flavobacteriia</taxon>
        <taxon>Flavobacteriales</taxon>
        <taxon>Flavobacteriaceae</taxon>
        <taxon>Robiginitalea</taxon>
    </lineage>
</organism>
<dbReference type="GO" id="GO:0015344">
    <property type="term" value="F:siderophore uptake transmembrane transporter activity"/>
    <property type="evidence" value="ECO:0007669"/>
    <property type="project" value="TreeGrafter"/>
</dbReference>
<dbReference type="PANTHER" id="PTHR30069:SF57">
    <property type="entry name" value="TONB-DEPENDENT RECEPTOR"/>
    <property type="match status" value="1"/>
</dbReference>
<dbReference type="InterPro" id="IPR000531">
    <property type="entry name" value="Beta-barrel_TonB"/>
</dbReference>
<dbReference type="InterPro" id="IPR008969">
    <property type="entry name" value="CarboxyPept-like_regulatory"/>
</dbReference>
<dbReference type="Gene3D" id="2.40.170.20">
    <property type="entry name" value="TonB-dependent receptor, beta-barrel domain"/>
    <property type="match status" value="1"/>
</dbReference>
<evidence type="ECO:0000256" key="6">
    <source>
        <dbReference type="ARBA" id="ARBA00023136"/>
    </source>
</evidence>
<dbReference type="InterPro" id="IPR039426">
    <property type="entry name" value="TonB-dep_rcpt-like"/>
</dbReference>
<keyword evidence="11" id="KW-0675">Receptor</keyword>
<dbReference type="InterPro" id="IPR037066">
    <property type="entry name" value="Plug_dom_sf"/>
</dbReference>
<keyword evidence="4" id="KW-0812">Transmembrane</keyword>
<keyword evidence="5 8" id="KW-0798">TonB box</keyword>
<comment type="similarity">
    <text evidence="8">Belongs to the TonB-dependent receptor family.</text>
</comment>
<evidence type="ECO:0000256" key="5">
    <source>
        <dbReference type="ARBA" id="ARBA00023077"/>
    </source>
</evidence>
<evidence type="ECO:0000313" key="12">
    <source>
        <dbReference type="Proteomes" id="UP000199534"/>
    </source>
</evidence>
<dbReference type="SUPFAM" id="SSF49464">
    <property type="entry name" value="Carboxypeptidase regulatory domain-like"/>
    <property type="match status" value="1"/>
</dbReference>
<keyword evidence="3" id="KW-1134">Transmembrane beta strand</keyword>
<dbReference type="Proteomes" id="UP000199534">
    <property type="component" value="Unassembled WGS sequence"/>
</dbReference>
<dbReference type="Pfam" id="PF07715">
    <property type="entry name" value="Plug"/>
    <property type="match status" value="1"/>
</dbReference>
<accession>A0A1I6FXY9</accession>
<dbReference type="SUPFAM" id="SSF56935">
    <property type="entry name" value="Porins"/>
    <property type="match status" value="1"/>
</dbReference>
<evidence type="ECO:0000256" key="2">
    <source>
        <dbReference type="ARBA" id="ARBA00022448"/>
    </source>
</evidence>
<dbReference type="Gene3D" id="2.170.130.10">
    <property type="entry name" value="TonB-dependent receptor, plug domain"/>
    <property type="match status" value="1"/>
</dbReference>
<dbReference type="Pfam" id="PF00593">
    <property type="entry name" value="TonB_dep_Rec_b-barrel"/>
    <property type="match status" value="1"/>
</dbReference>
<dbReference type="GO" id="GO:0009279">
    <property type="term" value="C:cell outer membrane"/>
    <property type="evidence" value="ECO:0007669"/>
    <property type="project" value="UniProtKB-SubCell"/>
</dbReference>
<gene>
    <name evidence="11" type="ORF">SAMN04490243_0889</name>
</gene>
<dbReference type="PANTHER" id="PTHR30069">
    <property type="entry name" value="TONB-DEPENDENT OUTER MEMBRANE RECEPTOR"/>
    <property type="match status" value="1"/>
</dbReference>
<feature type="domain" description="TonB-dependent receptor-like beta-barrel" evidence="9">
    <location>
        <begin position="365"/>
        <end position="749"/>
    </location>
</feature>
<feature type="domain" description="TonB-dependent receptor plug" evidence="10">
    <location>
        <begin position="136"/>
        <end position="241"/>
    </location>
</feature>
<dbReference type="AlphaFoldDB" id="A0A1I6FXY9"/>
<evidence type="ECO:0000313" key="11">
    <source>
        <dbReference type="EMBL" id="SFR34803.1"/>
    </source>
</evidence>
<evidence type="ECO:0000256" key="8">
    <source>
        <dbReference type="RuleBase" id="RU003357"/>
    </source>
</evidence>
<reference evidence="11 12" key="1">
    <citation type="submission" date="2016-10" db="EMBL/GenBank/DDBJ databases">
        <authorList>
            <person name="de Groot N.N."/>
        </authorList>
    </citation>
    <scope>NUCLEOTIDE SEQUENCE [LARGE SCALE GENOMIC DNA]</scope>
    <source>
        <strain evidence="11 12">DSM 21019</strain>
    </source>
</reference>
<evidence type="ECO:0000256" key="1">
    <source>
        <dbReference type="ARBA" id="ARBA00004571"/>
    </source>
</evidence>
<protein>
    <submittedName>
        <fullName evidence="11">Outer membrane receptor proteins, mostly Fe transport</fullName>
    </submittedName>
</protein>
<name>A0A1I6FXY9_9FLAO</name>
<dbReference type="Pfam" id="PF13715">
    <property type="entry name" value="CarbopepD_reg_2"/>
    <property type="match status" value="1"/>
</dbReference>
<evidence type="ECO:0000259" key="9">
    <source>
        <dbReference type="Pfam" id="PF00593"/>
    </source>
</evidence>